<gene>
    <name evidence="1" type="ORF">IPA_09535</name>
</gene>
<dbReference type="KEGG" id="ipc:IPA_09535"/>
<proteinExistence type="predicted"/>
<evidence type="ECO:0000313" key="2">
    <source>
        <dbReference type="Proteomes" id="UP001063698"/>
    </source>
</evidence>
<sequence>MIDLAYLLIGFIKAILYFNTLMASSHTDLTSLFPHNIIQSTQTLSTSNCTIQIVKISNTTLPIAKATIVVTPLYLKGWRNAFIHSIEYLVSHHVEVILVKPVCKGYVDGTIKDLTKVVKSTNTTTCYGWGPEALICMNVTDVSSIADSPQGSYELMRSYLSTFGAGGYLALEYLYGKGLLFKYAQSNKLLVNGKLYGFSNRDVPLLLWSPEVLLKLIVK</sequence>
<name>A0A977KC34_9CREN</name>
<keyword evidence="2" id="KW-1185">Reference proteome</keyword>
<organism evidence="1 2">
    <name type="scientific">Ignicoccus pacificus DSM 13166</name>
    <dbReference type="NCBI Taxonomy" id="940294"/>
    <lineage>
        <taxon>Archaea</taxon>
        <taxon>Thermoproteota</taxon>
        <taxon>Thermoprotei</taxon>
        <taxon>Desulfurococcales</taxon>
        <taxon>Desulfurococcaceae</taxon>
        <taxon>Ignicoccus</taxon>
    </lineage>
</organism>
<dbReference type="AlphaFoldDB" id="A0A977KC34"/>
<evidence type="ECO:0000313" key="1">
    <source>
        <dbReference type="EMBL" id="UXD22909.1"/>
    </source>
</evidence>
<dbReference type="Proteomes" id="UP001063698">
    <property type="component" value="Chromosome"/>
</dbReference>
<protein>
    <submittedName>
        <fullName evidence="1">Uncharacterized protein</fullName>
    </submittedName>
</protein>
<accession>A0A977KC34</accession>
<dbReference type="EMBL" id="CP006868">
    <property type="protein sequence ID" value="UXD22909.1"/>
    <property type="molecule type" value="Genomic_DNA"/>
</dbReference>
<reference evidence="1" key="1">
    <citation type="submission" date="2013-11" db="EMBL/GenBank/DDBJ databases">
        <title>Comparative genomics of Ignicoccus.</title>
        <authorList>
            <person name="Podar M."/>
        </authorList>
    </citation>
    <scope>NUCLEOTIDE SEQUENCE</scope>
    <source>
        <strain evidence="1">DSM 13166</strain>
    </source>
</reference>